<organism evidence="2 3">
    <name type="scientific">Candidatus Adlerbacteria bacterium RIFCSPHIGHO2_12_FULL_53_18</name>
    <dbReference type="NCBI Taxonomy" id="1797242"/>
    <lineage>
        <taxon>Bacteria</taxon>
        <taxon>Candidatus Adleribacteriota</taxon>
    </lineage>
</organism>
<proteinExistence type="predicted"/>
<comment type="caution">
    <text evidence="2">The sequence shown here is derived from an EMBL/GenBank/DDBJ whole genome shotgun (WGS) entry which is preliminary data.</text>
</comment>
<dbReference type="EMBL" id="MEWW01000010">
    <property type="protein sequence ID" value="OGC84721.1"/>
    <property type="molecule type" value="Genomic_DNA"/>
</dbReference>
<dbReference type="Proteomes" id="UP000178091">
    <property type="component" value="Unassembled WGS sequence"/>
</dbReference>
<keyword evidence="1" id="KW-0472">Membrane</keyword>
<feature type="transmembrane region" description="Helical" evidence="1">
    <location>
        <begin position="104"/>
        <end position="123"/>
    </location>
</feature>
<keyword evidence="1" id="KW-0812">Transmembrane</keyword>
<accession>A0A1F4XSJ9</accession>
<evidence type="ECO:0000313" key="2">
    <source>
        <dbReference type="EMBL" id="OGC84721.1"/>
    </source>
</evidence>
<reference evidence="2 3" key="1">
    <citation type="journal article" date="2016" name="Nat. Commun.">
        <title>Thousands of microbial genomes shed light on interconnected biogeochemical processes in an aquifer system.</title>
        <authorList>
            <person name="Anantharaman K."/>
            <person name="Brown C.T."/>
            <person name="Hug L.A."/>
            <person name="Sharon I."/>
            <person name="Castelle C.J."/>
            <person name="Probst A.J."/>
            <person name="Thomas B.C."/>
            <person name="Singh A."/>
            <person name="Wilkins M.J."/>
            <person name="Karaoz U."/>
            <person name="Brodie E.L."/>
            <person name="Williams K.H."/>
            <person name="Hubbard S.S."/>
            <person name="Banfield J.F."/>
        </authorList>
    </citation>
    <scope>NUCLEOTIDE SEQUENCE [LARGE SCALE GENOMIC DNA]</scope>
</reference>
<evidence type="ECO:0000256" key="1">
    <source>
        <dbReference type="SAM" id="Phobius"/>
    </source>
</evidence>
<dbReference type="AlphaFoldDB" id="A0A1F4XSJ9"/>
<sequence length="128" mass="14332">MNFQLLDFSSIVNIVSFSFILIAVIGLSITAIRNRRKGIKNNFGEKYEEFAELYTSPMDMFLGRKKMPLSLAFSLAIGLSLFTILSFLLIIRVYVTGGSVASSIWFYLLADIAFTGASIFVLVKNLRN</sequence>
<feature type="transmembrane region" description="Helical" evidence="1">
    <location>
        <begin position="12"/>
        <end position="32"/>
    </location>
</feature>
<keyword evidence="1" id="KW-1133">Transmembrane helix</keyword>
<protein>
    <submittedName>
        <fullName evidence="2">Uncharacterized protein</fullName>
    </submittedName>
</protein>
<evidence type="ECO:0000313" key="3">
    <source>
        <dbReference type="Proteomes" id="UP000178091"/>
    </source>
</evidence>
<feature type="transmembrane region" description="Helical" evidence="1">
    <location>
        <begin position="69"/>
        <end position="92"/>
    </location>
</feature>
<name>A0A1F4XSJ9_9BACT</name>
<gene>
    <name evidence="2" type="ORF">A3F55_02575</name>
</gene>